<evidence type="ECO:0000313" key="4">
    <source>
        <dbReference type="Proteomes" id="UP000039660"/>
    </source>
</evidence>
<name>A0A0T7GVN4_NEOGA</name>
<dbReference type="Proteomes" id="UP000039660">
    <property type="component" value="Unassembled WGS sequence"/>
</dbReference>
<comment type="subcellular location">
    <subcellularLocation>
        <location evidence="1">Virion</location>
    </subcellularLocation>
</comment>
<dbReference type="EMBL" id="CCRK01000010">
    <property type="protein sequence ID" value="CDZ51354.1"/>
    <property type="molecule type" value="Genomic_DNA"/>
</dbReference>
<dbReference type="Pfam" id="PF05065">
    <property type="entry name" value="Phage_capsid"/>
    <property type="match status" value="1"/>
</dbReference>
<dbReference type="AlphaFoldDB" id="A0A0T7GVN4"/>
<protein>
    <submittedName>
        <fullName evidence="3">Phage major capsid protein, HK97 family</fullName>
    </submittedName>
</protein>
<dbReference type="InterPro" id="IPR054612">
    <property type="entry name" value="Phage_capsid-like_C"/>
</dbReference>
<dbReference type="Gene3D" id="3.30.2400.10">
    <property type="entry name" value="Major capsid protein gp5"/>
    <property type="match status" value="1"/>
</dbReference>
<dbReference type="InterPro" id="IPR024455">
    <property type="entry name" value="Phage_capsid"/>
</dbReference>
<reference evidence="3 4" key="1">
    <citation type="submission" date="2014-08" db="EMBL/GenBank/DDBJ databases">
        <authorList>
            <person name="Chen Y.-H."/>
        </authorList>
    </citation>
    <scope>NUCLEOTIDE SEQUENCE [LARGE SCALE GENOMIC DNA]</scope>
</reference>
<accession>A0A0T7GVN4</accession>
<gene>
    <name evidence="3" type="ORF">NGAL_HAMBI1189_39080</name>
</gene>
<dbReference type="NCBIfam" id="TIGR01554">
    <property type="entry name" value="major_cap_HK97"/>
    <property type="match status" value="1"/>
</dbReference>
<feature type="domain" description="Phage capsid-like C-terminal" evidence="2">
    <location>
        <begin position="110"/>
        <end position="233"/>
    </location>
</feature>
<proteinExistence type="predicted"/>
<dbReference type="SUPFAM" id="SSF56563">
    <property type="entry name" value="Major capsid protein gp5"/>
    <property type="match status" value="1"/>
</dbReference>
<dbReference type="RefSeq" id="WP_052751808.1">
    <property type="nucleotide sequence ID" value="NZ_CCRK01000010.1"/>
</dbReference>
<sequence>MKHEVIEVRSALPIETREDDPLAAATAAVEELRTAADERHTAHQTEVRSLTERLAAMETRLNRPGTQQQEQTDEAAATERRAFLNYLRRGNQTSEAELRALTVANDQQAGYLAPAEVSTEMIREITEFSPIRQYATVRQTTAPSVKYPKRTGITNAKWEGEIEEAEESTVTFGQTEIVAKRLTTYVDISNSLLMGSDGTAEAEVRLAFAEDFGKKESTAFVLGDGFKQPEGILGPVDKVPFQIR</sequence>
<evidence type="ECO:0000256" key="1">
    <source>
        <dbReference type="ARBA" id="ARBA00004328"/>
    </source>
</evidence>
<evidence type="ECO:0000259" key="2">
    <source>
        <dbReference type="Pfam" id="PF05065"/>
    </source>
</evidence>
<evidence type="ECO:0000313" key="3">
    <source>
        <dbReference type="EMBL" id="CDZ51354.1"/>
    </source>
</evidence>
<organism evidence="3 4">
    <name type="scientific">Neorhizobium galegae bv. officinalis</name>
    <dbReference type="NCBI Taxonomy" id="323656"/>
    <lineage>
        <taxon>Bacteria</taxon>
        <taxon>Pseudomonadati</taxon>
        <taxon>Pseudomonadota</taxon>
        <taxon>Alphaproteobacteria</taxon>
        <taxon>Hyphomicrobiales</taxon>
        <taxon>Rhizobiaceae</taxon>
        <taxon>Rhizobium/Agrobacterium group</taxon>
        <taxon>Neorhizobium</taxon>
    </lineage>
</organism>